<dbReference type="Pfam" id="PF06097">
    <property type="entry name" value="DUF945"/>
    <property type="match status" value="1"/>
</dbReference>
<dbReference type="EMBL" id="CP101527">
    <property type="protein sequence ID" value="UZW73946.1"/>
    <property type="molecule type" value="Genomic_DNA"/>
</dbReference>
<sequence>MNKLVGVGLVGLGAIALGGPYISGTQAESQYHQAIASLNAQSGVTAISEGYEKGYLSADSVTLVRFDSSDLDDEIPQEVRFKTHFSHGIYSVKAVSHLVLDDETTEELKEVLGESQPLEVVTTVNLFGDASVVATTPKIDYVEPDGLEKVTISEFEMTVDVPSDLKQVTANIDWPGMSMTGEDGTDVTVGQFKMTQTGSQLTDYLWASDMTLTLDGVSAKEAGQSFDLKNLKMSSVTEESTKGRIDSGFDMSIDSVKLNGEEFKNQKLVFSLKDLAMVEFDALMETFDKLEETSQITDPQQQAMAQMEQFARVGQDVTALFNKGLQIDISELFVNTPQGDVKGMLHIEQPESDVTVSAGPGALLQTTKGQMTLTAPALLLENAGPEMMQQLEGLLAQNLIVKDGEVYKTEAKLESMVININGTEMPLPPLM</sequence>
<proteinExistence type="predicted"/>
<dbReference type="InterPro" id="IPR010352">
    <property type="entry name" value="DUF945"/>
</dbReference>
<dbReference type="Proteomes" id="UP001164472">
    <property type="component" value="Chromosome"/>
</dbReference>
<protein>
    <submittedName>
        <fullName evidence="1">YdgA family protein</fullName>
    </submittedName>
</protein>
<dbReference type="KEGG" id="asem:NNL22_13020"/>
<evidence type="ECO:0000313" key="2">
    <source>
        <dbReference type="Proteomes" id="UP001164472"/>
    </source>
</evidence>
<name>A0A9E8HP78_9ALTE</name>
<keyword evidence="2" id="KW-1185">Reference proteome</keyword>
<organism evidence="1 2">
    <name type="scientific">Alkalimarinus sediminis</name>
    <dbReference type="NCBI Taxonomy" id="1632866"/>
    <lineage>
        <taxon>Bacteria</taxon>
        <taxon>Pseudomonadati</taxon>
        <taxon>Pseudomonadota</taxon>
        <taxon>Gammaproteobacteria</taxon>
        <taxon>Alteromonadales</taxon>
        <taxon>Alteromonadaceae</taxon>
        <taxon>Alkalimarinus</taxon>
    </lineage>
</organism>
<reference evidence="1" key="1">
    <citation type="submission" date="2022-07" db="EMBL/GenBank/DDBJ databases">
        <title>Alkalimarinus sp. nov., isolated from gut of a Alitta virens.</title>
        <authorList>
            <person name="Yang A.I."/>
            <person name="Shin N.-R."/>
        </authorList>
    </citation>
    <scope>NUCLEOTIDE SEQUENCE</scope>
    <source>
        <strain evidence="1">FA028</strain>
    </source>
</reference>
<dbReference type="AlphaFoldDB" id="A0A9E8HP78"/>
<accession>A0A9E8HP78</accession>
<dbReference type="RefSeq" id="WP_251811407.1">
    <property type="nucleotide sequence ID" value="NZ_CP101527.1"/>
</dbReference>
<evidence type="ECO:0000313" key="1">
    <source>
        <dbReference type="EMBL" id="UZW73946.1"/>
    </source>
</evidence>
<gene>
    <name evidence="1" type="ORF">NNL22_13020</name>
</gene>